<accession>A0A0M2H2Z4</accession>
<evidence type="ECO:0000256" key="1">
    <source>
        <dbReference type="SAM" id="Phobius"/>
    </source>
</evidence>
<keyword evidence="1" id="KW-0472">Membrane</keyword>
<sequence length="225" mass="23782">MTARRARTTITAVEGSVPRPAPIHRSVPLLIALAVYAAAVAWVGISVAFDRMPLTVPFAVPAPWVFLLLVPSAAAILLALRGIVLWSIVAAVLGLALVLPGAAACVAVVVASWVVARTRGRWAAHDLDTVLTTAAERDLPVLVVEHVAGGARRRRDAQSIQVQVRDVDSGALATARLWGTTTVGTHLVRQGMNVIASAPPGAEAHLRRWVERQNRVAASTAHSRP</sequence>
<dbReference type="RefSeq" id="WP_045276797.1">
    <property type="nucleotide sequence ID" value="NZ_BAAAUP010000014.1"/>
</dbReference>
<keyword evidence="1" id="KW-0812">Transmembrane</keyword>
<dbReference type="PATRIC" id="fig|92835.4.peg.2906"/>
<proteinExistence type="predicted"/>
<dbReference type="Proteomes" id="UP000033956">
    <property type="component" value="Unassembled WGS sequence"/>
</dbReference>
<dbReference type="AlphaFoldDB" id="A0A0M2H2Z4"/>
<dbReference type="OrthoDB" id="5059820at2"/>
<reference evidence="2 3" key="1">
    <citation type="submission" date="2015-02" db="EMBL/GenBank/DDBJ databases">
        <title>Draft genome sequences of ten Microbacterium spp. with emphasis on heavy metal contaminated environments.</title>
        <authorList>
            <person name="Corretto E."/>
        </authorList>
    </citation>
    <scope>NUCLEOTIDE SEQUENCE [LARGE SCALE GENOMIC DNA]</scope>
    <source>
        <strain evidence="2 3">DSM 12510</strain>
    </source>
</reference>
<gene>
    <name evidence="2" type="ORF">RS81_02871</name>
</gene>
<feature type="transmembrane region" description="Helical" evidence="1">
    <location>
        <begin position="27"/>
        <end position="49"/>
    </location>
</feature>
<protein>
    <submittedName>
        <fullName evidence="2">Uncharacterized protein</fullName>
    </submittedName>
</protein>
<name>A0A0M2H2Z4_9MICO</name>
<evidence type="ECO:0000313" key="3">
    <source>
        <dbReference type="Proteomes" id="UP000033956"/>
    </source>
</evidence>
<keyword evidence="1" id="KW-1133">Transmembrane helix</keyword>
<organism evidence="2 3">
    <name type="scientific">Microbacterium terrae</name>
    <dbReference type="NCBI Taxonomy" id="69369"/>
    <lineage>
        <taxon>Bacteria</taxon>
        <taxon>Bacillati</taxon>
        <taxon>Actinomycetota</taxon>
        <taxon>Actinomycetes</taxon>
        <taxon>Micrococcales</taxon>
        <taxon>Microbacteriaceae</taxon>
        <taxon>Microbacterium</taxon>
    </lineage>
</organism>
<comment type="caution">
    <text evidence="2">The sequence shown here is derived from an EMBL/GenBank/DDBJ whole genome shotgun (WGS) entry which is preliminary data.</text>
</comment>
<dbReference type="EMBL" id="JYIZ01000056">
    <property type="protein sequence ID" value="KJL37882.1"/>
    <property type="molecule type" value="Genomic_DNA"/>
</dbReference>
<feature type="transmembrane region" description="Helical" evidence="1">
    <location>
        <begin position="56"/>
        <end position="77"/>
    </location>
</feature>
<evidence type="ECO:0000313" key="2">
    <source>
        <dbReference type="EMBL" id="KJL37882.1"/>
    </source>
</evidence>
<feature type="transmembrane region" description="Helical" evidence="1">
    <location>
        <begin position="83"/>
        <end position="116"/>
    </location>
</feature>
<keyword evidence="3" id="KW-1185">Reference proteome</keyword>